<evidence type="ECO:0000256" key="3">
    <source>
        <dbReference type="ARBA" id="ARBA00022777"/>
    </source>
</evidence>
<dbReference type="InterPro" id="IPR011009">
    <property type="entry name" value="Kinase-like_dom_sf"/>
</dbReference>
<dbReference type="PANTHER" id="PTHR43289:SF6">
    <property type="entry name" value="SERINE_THREONINE-PROTEIN KINASE NEKL-3"/>
    <property type="match status" value="1"/>
</dbReference>
<feature type="region of interest" description="Disordered" evidence="6">
    <location>
        <begin position="1"/>
        <end position="27"/>
    </location>
</feature>
<keyword evidence="10" id="KW-1185">Reference proteome</keyword>
<dbReference type="PROSITE" id="PS00108">
    <property type="entry name" value="PROTEIN_KINASE_ST"/>
    <property type="match status" value="1"/>
</dbReference>
<dbReference type="InterPro" id="IPR017441">
    <property type="entry name" value="Protein_kinase_ATP_BS"/>
</dbReference>
<evidence type="ECO:0000256" key="2">
    <source>
        <dbReference type="ARBA" id="ARBA00022741"/>
    </source>
</evidence>
<reference evidence="9 10" key="1">
    <citation type="submission" date="2021-04" db="EMBL/GenBank/DDBJ databases">
        <title>Genome analysis of Polyangium sp.</title>
        <authorList>
            <person name="Li Y."/>
            <person name="Wang J."/>
        </authorList>
    </citation>
    <scope>NUCLEOTIDE SEQUENCE [LARGE SCALE GENOMIC DNA]</scope>
    <source>
        <strain evidence="9 10">SDU14</strain>
    </source>
</reference>
<dbReference type="PROSITE" id="PS50011">
    <property type="entry name" value="PROTEIN_KINASE_DOM"/>
    <property type="match status" value="1"/>
</dbReference>
<dbReference type="GO" id="GO:0004674">
    <property type="term" value="F:protein serine/threonine kinase activity"/>
    <property type="evidence" value="ECO:0007669"/>
    <property type="project" value="TreeGrafter"/>
</dbReference>
<keyword evidence="2 5" id="KW-0547">Nucleotide-binding</keyword>
<keyword evidence="7" id="KW-1133">Transmembrane helix</keyword>
<keyword evidence="1" id="KW-0808">Transferase</keyword>
<keyword evidence="4 5" id="KW-0067">ATP-binding</keyword>
<keyword evidence="7" id="KW-0472">Membrane</keyword>
<evidence type="ECO:0000256" key="5">
    <source>
        <dbReference type="PROSITE-ProRule" id="PRU10141"/>
    </source>
</evidence>
<dbReference type="Gene3D" id="1.25.40.10">
    <property type="entry name" value="Tetratricopeptide repeat domain"/>
    <property type="match status" value="2"/>
</dbReference>
<comment type="caution">
    <text evidence="9">The sequence shown here is derived from an EMBL/GenBank/DDBJ whole genome shotgun (WGS) entry which is preliminary data.</text>
</comment>
<feature type="domain" description="Protein kinase" evidence="8">
    <location>
        <begin position="34"/>
        <end position="293"/>
    </location>
</feature>
<organism evidence="9 10">
    <name type="scientific">Polyangium jinanense</name>
    <dbReference type="NCBI Taxonomy" id="2829994"/>
    <lineage>
        <taxon>Bacteria</taxon>
        <taxon>Pseudomonadati</taxon>
        <taxon>Myxococcota</taxon>
        <taxon>Polyangia</taxon>
        <taxon>Polyangiales</taxon>
        <taxon>Polyangiaceae</taxon>
        <taxon>Polyangium</taxon>
    </lineage>
</organism>
<dbReference type="AlphaFoldDB" id="A0A9X3X363"/>
<dbReference type="Gene3D" id="1.10.510.10">
    <property type="entry name" value="Transferase(Phosphotransferase) domain 1"/>
    <property type="match status" value="1"/>
</dbReference>
<dbReference type="PROSITE" id="PS00107">
    <property type="entry name" value="PROTEIN_KINASE_ATP"/>
    <property type="match status" value="1"/>
</dbReference>
<evidence type="ECO:0000256" key="1">
    <source>
        <dbReference type="ARBA" id="ARBA00022679"/>
    </source>
</evidence>
<feature type="transmembrane region" description="Helical" evidence="7">
    <location>
        <begin position="320"/>
        <end position="338"/>
    </location>
</feature>
<name>A0A9X3X363_9BACT</name>
<feature type="binding site" evidence="5">
    <location>
        <position position="63"/>
    </location>
    <ligand>
        <name>ATP</name>
        <dbReference type="ChEBI" id="CHEBI:30616"/>
    </ligand>
</feature>
<gene>
    <name evidence="9" type="ORF">KEG57_13050</name>
</gene>
<dbReference type="Pfam" id="PF00069">
    <property type="entry name" value="Pkinase"/>
    <property type="match status" value="1"/>
</dbReference>
<sequence length="1058" mass="116401">MTPVTAPETTQPDATPSSAPPGPPSVPLGLLTRFGEFEFLGSGGMGSVYRAKDRHLGRDVAVKFLHQADLETNRTLLREARAQARIEHEHACKVHEVGTDGDRPYIVMQYIAGKSLDCASERMTREQKVRAVQQVSMALHEAHRLGIIHRDVKPGNIMVEQGEDGAYKPYIMDFGIAREMGKSIQVTASLAGTPAYMAPEQASGDAETLDRRTDVYGLGATLYDLLTGRPPFEGSHALAVMRKLLTEDPPQLGKIRPDVPEDLQAIVMKCLEKEQGRRYESALALGEDLQRFLDGKPVLARRASLGYVLLKAARRHKVRVALGAALFVVLLVFGVFWIRQRQALAEQTALSRELGEDVKEMELFLSRAYSLPLHDIERERSIVRQQLRDIEARMATLGRAGEGPGHYALGRGFLALQEPEEALAHLRRAEAAGYTPPELRYAMGLVLVELYRKALEETKRIQDEARKKARFAAIDAEYKSPALAHLRAALGARLSSPAYVEGLIALHEGQNDVAFAKAREAFAQSPWLHEAKKLEGDAHFAEGKRFGRDAAFDYDRMMRSFEPAAAAYAEAASIARSDPAVHEAECELWTQVVFASDARPELLRPSFEKAVSACGKALAADPQRGSARLTMAFAQNAFAWQVMNGPGQKDPEAIIRVAIDRAEEAARRRAGDPMAHYLVGAAYRMELLHRMNRGLEARDVSDRAIAAHEEAIRLDPGFLWPYNEVCASYVERARSENWRGVDPSPSVERATSRCDQAFAQNPSFTYPALYKAHAHLQKALHLVEHGRSPEAPVASALEAVAAVKEHNPLDAAHVSAWAFLHRASHACNAGQDPSASLERAEAFLREKEQLAPSSANDELWGLVAMTRALYLLRQGKDPTMAVEAARGFFRKSAEGSPWDVDYRVEQARTETIALRWALAKGNADAAMFGAAFAPLLPVLDKERANPQVYEALAEIYELRAGWLLGRRKNAEKDLTMGRVMADKALAIHPNMATALAAKGALSLLRVSAARDAKEKQQAAREAKASLESALRENPLLARERGAAVKEAQGMFVQAGAEE</sequence>
<dbReference type="EMBL" id="JAGTJJ010000004">
    <property type="protein sequence ID" value="MDC3981433.1"/>
    <property type="molecule type" value="Genomic_DNA"/>
</dbReference>
<dbReference type="Proteomes" id="UP001151081">
    <property type="component" value="Unassembled WGS sequence"/>
</dbReference>
<dbReference type="SMART" id="SM00220">
    <property type="entry name" value="S_TKc"/>
    <property type="match status" value="1"/>
</dbReference>
<dbReference type="InterPro" id="IPR011990">
    <property type="entry name" value="TPR-like_helical_dom_sf"/>
</dbReference>
<evidence type="ECO:0000256" key="6">
    <source>
        <dbReference type="SAM" id="MobiDB-lite"/>
    </source>
</evidence>
<evidence type="ECO:0000313" key="10">
    <source>
        <dbReference type="Proteomes" id="UP001151081"/>
    </source>
</evidence>
<evidence type="ECO:0000256" key="7">
    <source>
        <dbReference type="SAM" id="Phobius"/>
    </source>
</evidence>
<dbReference type="GO" id="GO:0005524">
    <property type="term" value="F:ATP binding"/>
    <property type="evidence" value="ECO:0007669"/>
    <property type="project" value="UniProtKB-UniRule"/>
</dbReference>
<dbReference type="SUPFAM" id="SSF48452">
    <property type="entry name" value="TPR-like"/>
    <property type="match status" value="1"/>
</dbReference>
<evidence type="ECO:0000256" key="4">
    <source>
        <dbReference type="ARBA" id="ARBA00022840"/>
    </source>
</evidence>
<accession>A0A9X3X363</accession>
<proteinExistence type="predicted"/>
<dbReference type="PANTHER" id="PTHR43289">
    <property type="entry name" value="MITOGEN-ACTIVATED PROTEIN KINASE KINASE KINASE 20-RELATED"/>
    <property type="match status" value="1"/>
</dbReference>
<dbReference type="InterPro" id="IPR008271">
    <property type="entry name" value="Ser/Thr_kinase_AS"/>
</dbReference>
<evidence type="ECO:0000259" key="8">
    <source>
        <dbReference type="PROSITE" id="PS50011"/>
    </source>
</evidence>
<dbReference type="Gene3D" id="3.30.200.20">
    <property type="entry name" value="Phosphorylase Kinase, domain 1"/>
    <property type="match status" value="1"/>
</dbReference>
<dbReference type="InterPro" id="IPR000719">
    <property type="entry name" value="Prot_kinase_dom"/>
</dbReference>
<evidence type="ECO:0000313" key="9">
    <source>
        <dbReference type="EMBL" id="MDC3981433.1"/>
    </source>
</evidence>
<keyword evidence="7" id="KW-0812">Transmembrane</keyword>
<keyword evidence="3 9" id="KW-0418">Kinase</keyword>
<dbReference type="CDD" id="cd14014">
    <property type="entry name" value="STKc_PknB_like"/>
    <property type="match status" value="1"/>
</dbReference>
<dbReference type="SUPFAM" id="SSF56112">
    <property type="entry name" value="Protein kinase-like (PK-like)"/>
    <property type="match status" value="1"/>
</dbReference>
<protein>
    <submittedName>
        <fullName evidence="9">Protein kinase</fullName>
    </submittedName>
</protein>
<dbReference type="RefSeq" id="WP_272419765.1">
    <property type="nucleotide sequence ID" value="NZ_JAGTJJ010000004.1"/>
</dbReference>